<sequence>MSSSSPSFASSEAISWPHINSASARGLSEYPILDDHHRQSEYHIVSPSTLMAPTPVAALIPQHSMPTTFNMHQESSDCSAYDSTGRILSSYSSTYGQNPGYTMTPAALHAAMSSLPRREDAVRLSRRSRWMEGHPYLSGAAAISSRLSPSRSSAPSPLRGFLDCPSVSPAVSSEPRSTGLFSVPVLEHLDDVRPPQQTVAVRQSWCSSDSEQSNSMYAESYGKYSTQKQDPPAPHDSSDLLAAKKKKKSKMHQCEICHHEFPRPSGLRTHMNSHNNVRRLSPSRCLLPVV</sequence>
<dbReference type="PROSITE" id="PS00028">
    <property type="entry name" value="ZINC_FINGER_C2H2_1"/>
    <property type="match status" value="1"/>
</dbReference>
<dbReference type="OrthoDB" id="6077919at2759"/>
<protein>
    <recommendedName>
        <fullName evidence="3">C2H2-type domain-containing protein</fullName>
    </recommendedName>
</protein>
<dbReference type="GO" id="GO:0008270">
    <property type="term" value="F:zinc ion binding"/>
    <property type="evidence" value="ECO:0007669"/>
    <property type="project" value="UniProtKB-KW"/>
</dbReference>
<dbReference type="InterPro" id="IPR036236">
    <property type="entry name" value="Znf_C2H2_sf"/>
</dbReference>
<dbReference type="AlphaFoldDB" id="A0A9P7VW79"/>
<organism evidence="4 5">
    <name type="scientific">Guyanagaster necrorhizus</name>
    <dbReference type="NCBI Taxonomy" id="856835"/>
    <lineage>
        <taxon>Eukaryota</taxon>
        <taxon>Fungi</taxon>
        <taxon>Dikarya</taxon>
        <taxon>Basidiomycota</taxon>
        <taxon>Agaricomycotina</taxon>
        <taxon>Agaricomycetes</taxon>
        <taxon>Agaricomycetidae</taxon>
        <taxon>Agaricales</taxon>
        <taxon>Marasmiineae</taxon>
        <taxon>Physalacriaceae</taxon>
        <taxon>Guyanagaster</taxon>
    </lineage>
</organism>
<dbReference type="EMBL" id="MU250529">
    <property type="protein sequence ID" value="KAG7448468.1"/>
    <property type="molecule type" value="Genomic_DNA"/>
</dbReference>
<dbReference type="InterPro" id="IPR013087">
    <property type="entry name" value="Znf_C2H2_type"/>
</dbReference>
<dbReference type="PROSITE" id="PS50157">
    <property type="entry name" value="ZINC_FINGER_C2H2_2"/>
    <property type="match status" value="1"/>
</dbReference>
<evidence type="ECO:0000313" key="5">
    <source>
        <dbReference type="Proteomes" id="UP000812287"/>
    </source>
</evidence>
<keyword evidence="1" id="KW-0479">Metal-binding</keyword>
<gene>
    <name evidence="4" type="ORF">BT62DRAFT_708168</name>
</gene>
<dbReference type="SUPFAM" id="SSF57667">
    <property type="entry name" value="beta-beta-alpha zinc fingers"/>
    <property type="match status" value="1"/>
</dbReference>
<proteinExistence type="predicted"/>
<evidence type="ECO:0000256" key="2">
    <source>
        <dbReference type="SAM" id="MobiDB-lite"/>
    </source>
</evidence>
<keyword evidence="5" id="KW-1185">Reference proteome</keyword>
<evidence type="ECO:0000256" key="1">
    <source>
        <dbReference type="PROSITE-ProRule" id="PRU00042"/>
    </source>
</evidence>
<dbReference type="Gene3D" id="3.30.160.60">
    <property type="entry name" value="Classic Zinc Finger"/>
    <property type="match status" value="1"/>
</dbReference>
<accession>A0A9P7VW79</accession>
<dbReference type="Proteomes" id="UP000812287">
    <property type="component" value="Unassembled WGS sequence"/>
</dbReference>
<dbReference type="GeneID" id="66104261"/>
<keyword evidence="1" id="KW-0862">Zinc</keyword>
<dbReference type="RefSeq" id="XP_043041968.1">
    <property type="nucleotide sequence ID" value="XM_043181965.1"/>
</dbReference>
<name>A0A9P7VW79_9AGAR</name>
<evidence type="ECO:0000313" key="4">
    <source>
        <dbReference type="EMBL" id="KAG7448468.1"/>
    </source>
</evidence>
<feature type="region of interest" description="Disordered" evidence="2">
    <location>
        <begin position="221"/>
        <end position="245"/>
    </location>
</feature>
<feature type="domain" description="C2H2-type" evidence="3">
    <location>
        <begin position="252"/>
        <end position="279"/>
    </location>
</feature>
<dbReference type="SMART" id="SM00355">
    <property type="entry name" value="ZnF_C2H2"/>
    <property type="match status" value="1"/>
</dbReference>
<evidence type="ECO:0000259" key="3">
    <source>
        <dbReference type="PROSITE" id="PS50157"/>
    </source>
</evidence>
<reference evidence="4" key="1">
    <citation type="submission" date="2020-11" db="EMBL/GenBank/DDBJ databases">
        <title>Adaptations for nitrogen fixation in a non-lichenized fungal sporocarp promotes dispersal by wood-feeding termites.</title>
        <authorList>
            <consortium name="DOE Joint Genome Institute"/>
            <person name="Koch R.A."/>
            <person name="Yoon G."/>
            <person name="Arayal U."/>
            <person name="Lail K."/>
            <person name="Amirebrahimi M."/>
            <person name="Labutti K."/>
            <person name="Lipzen A."/>
            <person name="Riley R."/>
            <person name="Barry K."/>
            <person name="Henrissat B."/>
            <person name="Grigoriev I.V."/>
            <person name="Herr J.R."/>
            <person name="Aime M.C."/>
        </authorList>
    </citation>
    <scope>NUCLEOTIDE SEQUENCE</scope>
    <source>
        <strain evidence="4">MCA 3950</strain>
    </source>
</reference>
<keyword evidence="1" id="KW-0863">Zinc-finger</keyword>
<comment type="caution">
    <text evidence="4">The sequence shown here is derived from an EMBL/GenBank/DDBJ whole genome shotgun (WGS) entry which is preliminary data.</text>
</comment>